<gene>
    <name evidence="1" type="ORF">HAP48_026330</name>
</gene>
<proteinExistence type="predicted"/>
<reference evidence="1" key="1">
    <citation type="submission" date="2020-06" db="EMBL/GenBank/DDBJ databases">
        <title>Whole Genome Sequence of Bradyrhizobium sp. Strain 1S1.</title>
        <authorList>
            <person name="Bromfield E.S.P."/>
            <person name="Cloutier S."/>
        </authorList>
    </citation>
    <scope>NUCLEOTIDE SEQUENCE [LARGE SCALE GENOMIC DNA]</scope>
    <source>
        <strain evidence="1">1S1</strain>
    </source>
</reference>
<dbReference type="AlphaFoldDB" id="A0A973W2N0"/>
<name>A0A973W2N0_9BRAD</name>
<dbReference type="RefSeq" id="WP_166205736.1">
    <property type="nucleotide sequence ID" value="NZ_CP088285.1"/>
</dbReference>
<dbReference type="EMBL" id="JAAOLE020000001">
    <property type="protein sequence ID" value="NVI46413.1"/>
    <property type="molecule type" value="Genomic_DNA"/>
</dbReference>
<accession>A0A973W2N0</accession>
<comment type="caution">
    <text evidence="1">The sequence shown here is derived from an EMBL/GenBank/DDBJ whole genome shotgun (WGS) entry which is preliminary data.</text>
</comment>
<sequence length="97" mass="10895">MTKYTATCQVWTRNKLVTSTYAIPMESEAACYRTAGSFRSMTDTAFVIFMCDGEEFFRVACEGFYQNKKAIQAKYPDAWRDAPKGKGGPGALRRRAA</sequence>
<evidence type="ECO:0000313" key="1">
    <source>
        <dbReference type="EMBL" id="NVI46413.1"/>
    </source>
</evidence>
<organism evidence="1">
    <name type="scientific">Bradyrhizobium septentrionale</name>
    <dbReference type="NCBI Taxonomy" id="1404411"/>
    <lineage>
        <taxon>Bacteria</taxon>
        <taxon>Pseudomonadati</taxon>
        <taxon>Pseudomonadota</taxon>
        <taxon>Alphaproteobacteria</taxon>
        <taxon>Hyphomicrobiales</taxon>
        <taxon>Nitrobacteraceae</taxon>
        <taxon>Bradyrhizobium</taxon>
    </lineage>
</organism>
<protein>
    <submittedName>
        <fullName evidence="1">Uncharacterized protein</fullName>
    </submittedName>
</protein>